<dbReference type="OrthoDB" id="1445642at2"/>
<dbReference type="STRING" id="227084.SAMN05421855_102561"/>
<feature type="transmembrane region" description="Helical" evidence="1">
    <location>
        <begin position="20"/>
        <end position="36"/>
    </location>
</feature>
<dbReference type="EMBL" id="FNBA01000002">
    <property type="protein sequence ID" value="SDE75236.1"/>
    <property type="molecule type" value="Genomic_DNA"/>
</dbReference>
<gene>
    <name evidence="2" type="ORF">SAMN05421855_102561</name>
</gene>
<evidence type="ECO:0008006" key="4">
    <source>
        <dbReference type="Google" id="ProtNLM"/>
    </source>
</evidence>
<feature type="transmembrane region" description="Helical" evidence="1">
    <location>
        <begin position="152"/>
        <end position="174"/>
    </location>
</feature>
<keyword evidence="1" id="KW-0812">Transmembrane</keyword>
<keyword evidence="1" id="KW-1133">Transmembrane helix</keyword>
<feature type="transmembrane region" description="Helical" evidence="1">
    <location>
        <begin position="181"/>
        <end position="200"/>
    </location>
</feature>
<sequence>MPKKQSFFSTLFNKKNTIDVLFYFSFLATIIVSLLMNKEELLYVLPLTIIIIIIKYLSLTKKKARPLFIFALLTMLASDVLSLYSFEKYFAWTAILTSTSLICYTLSLKKYLNKSKLRSILSLSVLLSVLLISYVLYTVLDLLVLNVSDNQLYFTFLCSISLIIYIVTTSIIYINDNYKNGIIILTSGIFTFIQMTLIIVNEFLYFAKAITVIAIICHILAVYLLMNFVAKTKVIKPEDIVEKYI</sequence>
<protein>
    <recommendedName>
        <fullName evidence="4">YhhN-like protein</fullName>
    </recommendedName>
</protein>
<accession>A0A1G7FH25</accession>
<evidence type="ECO:0000313" key="3">
    <source>
        <dbReference type="Proteomes" id="UP000199321"/>
    </source>
</evidence>
<keyword evidence="3" id="KW-1185">Reference proteome</keyword>
<evidence type="ECO:0000256" key="1">
    <source>
        <dbReference type="SAM" id="Phobius"/>
    </source>
</evidence>
<dbReference type="RefSeq" id="WP_093143239.1">
    <property type="nucleotide sequence ID" value="NZ_BMWO01000002.1"/>
</dbReference>
<reference evidence="2 3" key="1">
    <citation type="submission" date="2016-10" db="EMBL/GenBank/DDBJ databases">
        <authorList>
            <person name="de Groot N.N."/>
        </authorList>
    </citation>
    <scope>NUCLEOTIDE SEQUENCE [LARGE SCALE GENOMIC DNA]</scope>
    <source>
        <strain evidence="2 3">DSM 16195</strain>
    </source>
</reference>
<feature type="transmembrane region" description="Helical" evidence="1">
    <location>
        <begin position="206"/>
        <end position="226"/>
    </location>
</feature>
<keyword evidence="1" id="KW-0472">Membrane</keyword>
<feature type="transmembrane region" description="Helical" evidence="1">
    <location>
        <begin position="66"/>
        <end position="84"/>
    </location>
</feature>
<dbReference type="AlphaFoldDB" id="A0A1G7FH25"/>
<feature type="transmembrane region" description="Helical" evidence="1">
    <location>
        <begin position="90"/>
        <end position="108"/>
    </location>
</feature>
<evidence type="ECO:0000313" key="2">
    <source>
        <dbReference type="EMBL" id="SDE75236.1"/>
    </source>
</evidence>
<feature type="transmembrane region" description="Helical" evidence="1">
    <location>
        <begin position="42"/>
        <end position="59"/>
    </location>
</feature>
<dbReference type="Proteomes" id="UP000199321">
    <property type="component" value="Unassembled WGS sequence"/>
</dbReference>
<proteinExistence type="predicted"/>
<name>A0A1G7FH25_9FLAO</name>
<feature type="transmembrane region" description="Helical" evidence="1">
    <location>
        <begin position="120"/>
        <end position="140"/>
    </location>
</feature>
<organism evidence="2 3">
    <name type="scientific">Ulvibacter litoralis</name>
    <dbReference type="NCBI Taxonomy" id="227084"/>
    <lineage>
        <taxon>Bacteria</taxon>
        <taxon>Pseudomonadati</taxon>
        <taxon>Bacteroidota</taxon>
        <taxon>Flavobacteriia</taxon>
        <taxon>Flavobacteriales</taxon>
        <taxon>Flavobacteriaceae</taxon>
        <taxon>Ulvibacter</taxon>
    </lineage>
</organism>